<gene>
    <name evidence="2" type="ORF">LCGC14_0652530</name>
</gene>
<dbReference type="GO" id="GO:0009086">
    <property type="term" value="P:methionine biosynthetic process"/>
    <property type="evidence" value="ECO:0007669"/>
    <property type="project" value="InterPro"/>
</dbReference>
<dbReference type="GO" id="GO:0008270">
    <property type="term" value="F:zinc ion binding"/>
    <property type="evidence" value="ECO:0007669"/>
    <property type="project" value="InterPro"/>
</dbReference>
<dbReference type="SUPFAM" id="SSF51726">
    <property type="entry name" value="UROD/MetE-like"/>
    <property type="match status" value="1"/>
</dbReference>
<comment type="caution">
    <text evidence="2">The sequence shown here is derived from an EMBL/GenBank/DDBJ whole genome shotgun (WGS) entry which is preliminary data.</text>
</comment>
<evidence type="ECO:0000313" key="2">
    <source>
        <dbReference type="EMBL" id="KKN48461.1"/>
    </source>
</evidence>
<dbReference type="InterPro" id="IPR002629">
    <property type="entry name" value="Met_Synth_C/arc"/>
</dbReference>
<proteinExistence type="predicted"/>
<evidence type="ECO:0000259" key="1">
    <source>
        <dbReference type="Pfam" id="PF01717"/>
    </source>
</evidence>
<dbReference type="InterPro" id="IPR038071">
    <property type="entry name" value="UROD/MetE-like_sf"/>
</dbReference>
<organism evidence="2">
    <name type="scientific">marine sediment metagenome</name>
    <dbReference type="NCBI Taxonomy" id="412755"/>
    <lineage>
        <taxon>unclassified sequences</taxon>
        <taxon>metagenomes</taxon>
        <taxon>ecological metagenomes</taxon>
    </lineage>
</organism>
<sequence length="335" mass="38654">MVFTTVVGSWPLSNKNENMKRIFNDLINIGMDYPCYPQLISMINQFLSPFSNKIDQLKEIENKFYLYEDFKIPTNTLTLEYGEFIINFLNKNPHLKELIRGTKACLTGPLTLTFEIILKNSLAKGIKPRIFEEPRAIMVDWIVDKFAEIMKQIGTAYNDMGINIISMDEPILGLLIGKKTLFHDEDFFIKIINKAISGIKDLPSIHVCGRISPNLRDLLLKTNVKILDHEFSTNEENYKVFEKKHFQGVDKFLAMGTVQSKFVPVNNQQIDEYIEDVNFLKKFIKKGIDQYGSENLIIKPDCGFLPLRDSFGEKEGYEIAIKKVKNMVLALKEFK</sequence>
<reference evidence="2" key="1">
    <citation type="journal article" date="2015" name="Nature">
        <title>Complex archaea that bridge the gap between prokaryotes and eukaryotes.</title>
        <authorList>
            <person name="Spang A."/>
            <person name="Saw J.H."/>
            <person name="Jorgensen S.L."/>
            <person name="Zaremba-Niedzwiedzka K."/>
            <person name="Martijn J."/>
            <person name="Lind A.E."/>
            <person name="van Eijk R."/>
            <person name="Schleper C."/>
            <person name="Guy L."/>
            <person name="Ettema T.J."/>
        </authorList>
    </citation>
    <scope>NUCLEOTIDE SEQUENCE</scope>
</reference>
<dbReference type="AlphaFoldDB" id="A0A0F9THK1"/>
<dbReference type="GO" id="GO:0003871">
    <property type="term" value="F:5-methyltetrahydropteroyltriglutamate-homocysteine S-methyltransferase activity"/>
    <property type="evidence" value="ECO:0007669"/>
    <property type="project" value="InterPro"/>
</dbReference>
<dbReference type="Gene3D" id="3.20.20.210">
    <property type="match status" value="1"/>
</dbReference>
<protein>
    <recommendedName>
        <fullName evidence="1">Cobalamin-independent methionine synthase MetE C-terminal/archaeal domain-containing protein</fullName>
    </recommendedName>
</protein>
<dbReference type="Pfam" id="PF01717">
    <property type="entry name" value="Meth_synt_2"/>
    <property type="match status" value="1"/>
</dbReference>
<dbReference type="EMBL" id="LAZR01001219">
    <property type="protein sequence ID" value="KKN48461.1"/>
    <property type="molecule type" value="Genomic_DNA"/>
</dbReference>
<name>A0A0F9THK1_9ZZZZ</name>
<accession>A0A0F9THK1</accession>
<feature type="domain" description="Cobalamin-independent methionine synthase MetE C-terminal/archaeal" evidence="1">
    <location>
        <begin position="145"/>
        <end position="330"/>
    </location>
</feature>